<dbReference type="PATRIC" id="fig|445710.3.peg.3497"/>
<dbReference type="OrthoDB" id="5957553at2"/>
<dbReference type="RefSeq" id="WP_017460495.1">
    <property type="nucleotide sequence ID" value="NZ_CP014841.1"/>
</dbReference>
<sequence>MLEVRDSKNGFIVYDSDADEEVMVFTTQRDADSFVAELVIAEEHAKLQRWSLDRVPATW</sequence>
<dbReference type="KEGG" id="dtx:ATSB10_34970"/>
<gene>
    <name evidence="1" type="ORF">ATSB10_34970</name>
</gene>
<name>A0A160N4H0_9GAMM</name>
<dbReference type="Proteomes" id="UP000077255">
    <property type="component" value="Chromosome"/>
</dbReference>
<proteinExistence type="predicted"/>
<evidence type="ECO:0000313" key="2">
    <source>
        <dbReference type="Proteomes" id="UP000077255"/>
    </source>
</evidence>
<organism evidence="1 2">
    <name type="scientific">Dyella thiooxydans</name>
    <dbReference type="NCBI Taxonomy" id="445710"/>
    <lineage>
        <taxon>Bacteria</taxon>
        <taxon>Pseudomonadati</taxon>
        <taxon>Pseudomonadota</taxon>
        <taxon>Gammaproteobacteria</taxon>
        <taxon>Lysobacterales</taxon>
        <taxon>Rhodanobacteraceae</taxon>
        <taxon>Dyella</taxon>
    </lineage>
</organism>
<evidence type="ECO:0000313" key="1">
    <source>
        <dbReference type="EMBL" id="AND70951.1"/>
    </source>
</evidence>
<protein>
    <submittedName>
        <fullName evidence="1">Uncharacterized protein</fullName>
    </submittedName>
</protein>
<reference evidence="1 2" key="1">
    <citation type="submission" date="2016-02" db="EMBL/GenBank/DDBJ databases">
        <title>Complete genome sequencing and analysis of ATSB10, Dyella thiooxydans isolated from rhizosphere soil of sunflower (Helianthus annuus L.).</title>
        <authorList>
            <person name="Lee Y."/>
            <person name="Hwangbo K."/>
            <person name="Chung H."/>
            <person name="Yoo J."/>
            <person name="Kim K.Y."/>
            <person name="Sa T.M."/>
            <person name="Um Y."/>
            <person name="Madhaiyan M."/>
        </authorList>
    </citation>
    <scope>NUCLEOTIDE SEQUENCE [LARGE SCALE GENOMIC DNA]</scope>
    <source>
        <strain evidence="1 2">ATSB10</strain>
    </source>
</reference>
<accession>A0A160N4H0</accession>
<dbReference type="EMBL" id="CP014841">
    <property type="protein sequence ID" value="AND70951.1"/>
    <property type="molecule type" value="Genomic_DNA"/>
</dbReference>
<keyword evidence="2" id="KW-1185">Reference proteome</keyword>
<dbReference type="AlphaFoldDB" id="A0A160N4H0"/>